<dbReference type="Proteomes" id="UP001292094">
    <property type="component" value="Unassembled WGS sequence"/>
</dbReference>
<sequence length="169" mass="18665">MPAWCPIPGGYTRGGYKSIHPGRQLIVPLVGSTRVGLEVSEHKPPLTHCIHCYTVDGMNLNGGRWREAANRNNGFGEACYRNSETIWMQWDHSASSTPGDFPEQLYPVVKTTTSTSGFSDSLSTVVRIPADKSSTPVHPVLHQRRPTKRPETASLCYLTNQAGNMKREA</sequence>
<evidence type="ECO:0000313" key="1">
    <source>
        <dbReference type="EMBL" id="KAK4300028.1"/>
    </source>
</evidence>
<keyword evidence="2" id="KW-1185">Reference proteome</keyword>
<accession>A0AAE1P1H0</accession>
<evidence type="ECO:0000313" key="2">
    <source>
        <dbReference type="Proteomes" id="UP001292094"/>
    </source>
</evidence>
<gene>
    <name evidence="1" type="ORF">Pmani_027746</name>
</gene>
<protein>
    <submittedName>
        <fullName evidence="1">Uncharacterized protein</fullName>
    </submittedName>
</protein>
<name>A0AAE1P1H0_9EUCA</name>
<reference evidence="1" key="1">
    <citation type="submission" date="2023-11" db="EMBL/GenBank/DDBJ databases">
        <title>Genome assemblies of two species of porcelain crab, Petrolisthes cinctipes and Petrolisthes manimaculis (Anomura: Porcellanidae).</title>
        <authorList>
            <person name="Angst P."/>
        </authorList>
    </citation>
    <scope>NUCLEOTIDE SEQUENCE</scope>
    <source>
        <strain evidence="1">PB745_02</strain>
        <tissue evidence="1">Gill</tissue>
    </source>
</reference>
<organism evidence="1 2">
    <name type="scientific">Petrolisthes manimaculis</name>
    <dbReference type="NCBI Taxonomy" id="1843537"/>
    <lineage>
        <taxon>Eukaryota</taxon>
        <taxon>Metazoa</taxon>
        <taxon>Ecdysozoa</taxon>
        <taxon>Arthropoda</taxon>
        <taxon>Crustacea</taxon>
        <taxon>Multicrustacea</taxon>
        <taxon>Malacostraca</taxon>
        <taxon>Eumalacostraca</taxon>
        <taxon>Eucarida</taxon>
        <taxon>Decapoda</taxon>
        <taxon>Pleocyemata</taxon>
        <taxon>Anomura</taxon>
        <taxon>Galatheoidea</taxon>
        <taxon>Porcellanidae</taxon>
        <taxon>Petrolisthes</taxon>
    </lineage>
</organism>
<dbReference type="AlphaFoldDB" id="A0AAE1P1H0"/>
<proteinExistence type="predicted"/>
<dbReference type="EMBL" id="JAWZYT010003131">
    <property type="protein sequence ID" value="KAK4300028.1"/>
    <property type="molecule type" value="Genomic_DNA"/>
</dbReference>
<comment type="caution">
    <text evidence="1">The sequence shown here is derived from an EMBL/GenBank/DDBJ whole genome shotgun (WGS) entry which is preliminary data.</text>
</comment>